<feature type="compositionally biased region" description="Low complexity" evidence="1">
    <location>
        <begin position="130"/>
        <end position="142"/>
    </location>
</feature>
<evidence type="ECO:0000256" key="2">
    <source>
        <dbReference type="SAM" id="Phobius"/>
    </source>
</evidence>
<keyword evidence="2" id="KW-0812">Transmembrane</keyword>
<evidence type="ECO:0000256" key="1">
    <source>
        <dbReference type="SAM" id="MobiDB-lite"/>
    </source>
</evidence>
<organism evidence="3 4">
    <name type="scientific">[Torrubiella] hemipterigena</name>
    <dbReference type="NCBI Taxonomy" id="1531966"/>
    <lineage>
        <taxon>Eukaryota</taxon>
        <taxon>Fungi</taxon>
        <taxon>Dikarya</taxon>
        <taxon>Ascomycota</taxon>
        <taxon>Pezizomycotina</taxon>
        <taxon>Sordariomycetes</taxon>
        <taxon>Hypocreomycetidae</taxon>
        <taxon>Hypocreales</taxon>
        <taxon>Clavicipitaceae</taxon>
        <taxon>Clavicipitaceae incertae sedis</taxon>
        <taxon>'Torrubiella' clade</taxon>
    </lineage>
</organism>
<name>A0A0A1TI31_9HYPO</name>
<proteinExistence type="predicted"/>
<accession>A0A0A1TI31</accession>
<dbReference type="EMBL" id="CDHN01000002">
    <property type="protein sequence ID" value="CEJ89337.1"/>
    <property type="molecule type" value="Genomic_DNA"/>
</dbReference>
<keyword evidence="4" id="KW-1185">Reference proteome</keyword>
<dbReference type="Proteomes" id="UP000039046">
    <property type="component" value="Unassembled WGS sequence"/>
</dbReference>
<evidence type="ECO:0000313" key="3">
    <source>
        <dbReference type="EMBL" id="CEJ89337.1"/>
    </source>
</evidence>
<feature type="transmembrane region" description="Helical" evidence="2">
    <location>
        <begin position="23"/>
        <end position="44"/>
    </location>
</feature>
<feature type="region of interest" description="Disordered" evidence="1">
    <location>
        <begin position="1"/>
        <end position="21"/>
    </location>
</feature>
<keyword evidence="2" id="KW-0472">Membrane</keyword>
<sequence length="150" mass="15884">MTSLQDPVLQAPSSSSESASPTVVGISIGVSLALAVGAMIFMVWSCRRATKYDPDCEAAEAAQSPMSFLYTRQAATGMTPFFTVDRSQLQPTASASEKMDWDSASATSTNVDLQNNASERAESKEDGISEPAQAELPAAPLAVKAKNYNR</sequence>
<feature type="compositionally biased region" description="Polar residues" evidence="1">
    <location>
        <begin position="104"/>
        <end position="118"/>
    </location>
</feature>
<dbReference type="AlphaFoldDB" id="A0A0A1TI31"/>
<evidence type="ECO:0000313" key="4">
    <source>
        <dbReference type="Proteomes" id="UP000039046"/>
    </source>
</evidence>
<reference evidence="3 4" key="1">
    <citation type="journal article" date="2015" name="Genome Announc.">
        <title>Draft Genome Sequence and Gene Annotation of the Entomopathogenic Fungus Verticillium hemipterigenum.</title>
        <authorList>
            <person name="Horn F."/>
            <person name="Habel A."/>
            <person name="Scharf D.H."/>
            <person name="Dworschak J."/>
            <person name="Brakhage A.A."/>
            <person name="Guthke R."/>
            <person name="Hertweck C."/>
            <person name="Linde J."/>
        </authorList>
    </citation>
    <scope>NUCLEOTIDE SEQUENCE [LARGE SCALE GENOMIC DNA]</scope>
</reference>
<dbReference type="HOGENOM" id="CLU_1741855_0_0_1"/>
<protein>
    <submittedName>
        <fullName evidence="3">Uncharacterized protein</fullName>
    </submittedName>
</protein>
<gene>
    <name evidence="3" type="ORF">VHEMI05186</name>
</gene>
<feature type="region of interest" description="Disordered" evidence="1">
    <location>
        <begin position="92"/>
        <end position="150"/>
    </location>
</feature>
<feature type="compositionally biased region" description="Low complexity" evidence="1">
    <location>
        <begin position="11"/>
        <end position="21"/>
    </location>
</feature>
<keyword evidence="2" id="KW-1133">Transmembrane helix</keyword>